<keyword evidence="2" id="KW-1185">Reference proteome</keyword>
<comment type="caution">
    <text evidence="1">The sequence shown here is derived from an EMBL/GenBank/DDBJ whole genome shotgun (WGS) entry which is preliminary data.</text>
</comment>
<protein>
    <submittedName>
        <fullName evidence="1">Uncharacterized protein</fullName>
    </submittedName>
</protein>
<sequence length="254" mass="29356">MTREDKKDCKKKCFESYEKKCFESYEKKCFESYKYSKAWTTHAQAQAQPYTFKALTPRRLVTSKKEILRTPSSSIKSTLRPTFRLVLEGKMQGSKLILHGFTSSHSLLSSLGLVRTLLKYIMHDPPYFHNLSTLRDTQMMKILTVRVPKKNLQLQEVKGIIKEVSYDGDILMVRRLMNAFIEDDQSQRENIFYLKFMCSLIIDGGSSVNVASLRLVENLCLLVNVELTLGKYKAQILCDVVPMEATYILLGRPW</sequence>
<reference evidence="1" key="1">
    <citation type="submission" date="2018-05" db="EMBL/GenBank/DDBJ databases">
        <title>Draft genome of Mucuna pruriens seed.</title>
        <authorList>
            <person name="Nnadi N.E."/>
            <person name="Vos R."/>
            <person name="Hasami M.H."/>
            <person name="Devisetty U.K."/>
            <person name="Aguiy J.C."/>
        </authorList>
    </citation>
    <scope>NUCLEOTIDE SEQUENCE [LARGE SCALE GENOMIC DNA]</scope>
    <source>
        <strain evidence="1">JCA_2017</strain>
    </source>
</reference>
<dbReference type="Proteomes" id="UP000257109">
    <property type="component" value="Unassembled WGS sequence"/>
</dbReference>
<proteinExistence type="predicted"/>
<dbReference type="PANTHER" id="PTHR35046">
    <property type="entry name" value="ZINC KNUCKLE (CCHC-TYPE) FAMILY PROTEIN"/>
    <property type="match status" value="1"/>
</dbReference>
<dbReference type="AlphaFoldDB" id="A0A371HES3"/>
<dbReference type="EMBL" id="QJKJ01002792">
    <property type="protein sequence ID" value="RDY01293.1"/>
    <property type="molecule type" value="Genomic_DNA"/>
</dbReference>
<dbReference type="PANTHER" id="PTHR35046:SF26">
    <property type="entry name" value="RNA-DIRECTED DNA POLYMERASE"/>
    <property type="match status" value="1"/>
</dbReference>
<organism evidence="1 2">
    <name type="scientific">Mucuna pruriens</name>
    <name type="common">Velvet bean</name>
    <name type="synonym">Dolichos pruriens</name>
    <dbReference type="NCBI Taxonomy" id="157652"/>
    <lineage>
        <taxon>Eukaryota</taxon>
        <taxon>Viridiplantae</taxon>
        <taxon>Streptophyta</taxon>
        <taxon>Embryophyta</taxon>
        <taxon>Tracheophyta</taxon>
        <taxon>Spermatophyta</taxon>
        <taxon>Magnoliopsida</taxon>
        <taxon>eudicotyledons</taxon>
        <taxon>Gunneridae</taxon>
        <taxon>Pentapetalae</taxon>
        <taxon>rosids</taxon>
        <taxon>fabids</taxon>
        <taxon>Fabales</taxon>
        <taxon>Fabaceae</taxon>
        <taxon>Papilionoideae</taxon>
        <taxon>50 kb inversion clade</taxon>
        <taxon>NPAAA clade</taxon>
        <taxon>indigoferoid/millettioid clade</taxon>
        <taxon>Phaseoleae</taxon>
        <taxon>Mucuna</taxon>
    </lineage>
</organism>
<gene>
    <name evidence="1" type="ORF">CR513_15379</name>
</gene>
<feature type="non-terminal residue" evidence="1">
    <location>
        <position position="1"/>
    </location>
</feature>
<accession>A0A371HES3</accession>
<evidence type="ECO:0000313" key="1">
    <source>
        <dbReference type="EMBL" id="RDY01293.1"/>
    </source>
</evidence>
<name>A0A371HES3_MUCPR</name>
<evidence type="ECO:0000313" key="2">
    <source>
        <dbReference type="Proteomes" id="UP000257109"/>
    </source>
</evidence>